<dbReference type="PANTHER" id="PTHR33418:SF1">
    <property type="entry name" value="HELICASE-ASSOCIATED DOMAIN-CONTAINING PROTEIN"/>
    <property type="match status" value="1"/>
</dbReference>
<reference evidence="2 3" key="1">
    <citation type="submission" date="2024-10" db="EMBL/GenBank/DDBJ databases">
        <title>Updated reference genomes for cyclostephanoid diatoms.</title>
        <authorList>
            <person name="Roberts W.R."/>
            <person name="Alverson A.J."/>
        </authorList>
    </citation>
    <scope>NUCLEOTIDE SEQUENCE [LARGE SCALE GENOMIC DNA]</scope>
    <source>
        <strain evidence="2 3">AJA010-31</strain>
    </source>
</reference>
<feature type="domain" description="Helicase-associated" evidence="1">
    <location>
        <begin position="22"/>
        <end position="80"/>
    </location>
</feature>
<evidence type="ECO:0000313" key="2">
    <source>
        <dbReference type="EMBL" id="KAL3792368.1"/>
    </source>
</evidence>
<dbReference type="PANTHER" id="PTHR33418">
    <property type="entry name" value="HELICASE-ASSOCIATED"/>
    <property type="match status" value="1"/>
</dbReference>
<keyword evidence="3" id="KW-1185">Reference proteome</keyword>
<dbReference type="Pfam" id="PF03457">
    <property type="entry name" value="HA"/>
    <property type="match status" value="1"/>
</dbReference>
<dbReference type="Proteomes" id="UP001530400">
    <property type="component" value="Unassembled WGS sequence"/>
</dbReference>
<evidence type="ECO:0000259" key="1">
    <source>
        <dbReference type="Pfam" id="PF03457"/>
    </source>
</evidence>
<dbReference type="AlphaFoldDB" id="A0ABD3PW05"/>
<dbReference type="InterPro" id="IPR005114">
    <property type="entry name" value="Helicase_assoc"/>
</dbReference>
<evidence type="ECO:0000313" key="3">
    <source>
        <dbReference type="Proteomes" id="UP001530400"/>
    </source>
</evidence>
<protein>
    <recommendedName>
        <fullName evidence="1">Helicase-associated domain-containing protein</fullName>
    </recommendedName>
</protein>
<accession>A0ABD3PW05</accession>
<organism evidence="2 3">
    <name type="scientific">Cyclotella atomus</name>
    <dbReference type="NCBI Taxonomy" id="382360"/>
    <lineage>
        <taxon>Eukaryota</taxon>
        <taxon>Sar</taxon>
        <taxon>Stramenopiles</taxon>
        <taxon>Ochrophyta</taxon>
        <taxon>Bacillariophyta</taxon>
        <taxon>Coscinodiscophyceae</taxon>
        <taxon>Thalassiosirophycidae</taxon>
        <taxon>Stephanodiscales</taxon>
        <taxon>Stephanodiscaceae</taxon>
        <taxon>Cyclotella</taxon>
    </lineage>
</organism>
<name>A0ABD3PW05_9STRA</name>
<dbReference type="EMBL" id="JALLPJ020000431">
    <property type="protein sequence ID" value="KAL3792368.1"/>
    <property type="molecule type" value="Genomic_DNA"/>
</dbReference>
<proteinExistence type="predicted"/>
<dbReference type="Gene3D" id="6.10.140.530">
    <property type="match status" value="1"/>
</dbReference>
<sequence>MGQRSTHLDSQGWKVKSNDILWIKQFNSLVLYKKTHGDCNMTTSKADDVQLTRWVERQRRAKKNGNLSEERIEKLNNLGFVWSVRGRCEA</sequence>
<comment type="caution">
    <text evidence="2">The sequence shown here is derived from an EMBL/GenBank/DDBJ whole genome shotgun (WGS) entry which is preliminary data.</text>
</comment>
<gene>
    <name evidence="2" type="ORF">ACHAWO_000918</name>
</gene>